<sequence length="215" mass="22402">MTAELGSTLLSDQYAARVAADLETNPHGQTRIRGEIEALQAQLATLEVDSVLLTRIRDALSSSLPAVTAAKEAAPDRVKPSSKGGPAASSPAQRAPKPGSPAGLGRDKKSPAARALRARATAVTRPRLGDLVLALFTHQEPRTASDVVRELGAAHPDRAQASTQVVRNTVEALVAKGKLARERTQRTVHYTAPRPVATAAEPVAATPAAVTDLPA</sequence>
<gene>
    <name evidence="2" type="ORF">OHV25_37965</name>
</gene>
<evidence type="ECO:0008006" key="3">
    <source>
        <dbReference type="Google" id="ProtNLM"/>
    </source>
</evidence>
<feature type="compositionally biased region" description="Low complexity" evidence="1">
    <location>
        <begin position="81"/>
        <end position="92"/>
    </location>
</feature>
<reference evidence="2" key="1">
    <citation type="submission" date="2022-10" db="EMBL/GenBank/DDBJ databases">
        <title>The complete genomes of actinobacterial strains from the NBC collection.</title>
        <authorList>
            <person name="Joergensen T.S."/>
            <person name="Alvarez Arevalo M."/>
            <person name="Sterndorff E.B."/>
            <person name="Faurdal D."/>
            <person name="Vuksanovic O."/>
            <person name="Mourched A.-S."/>
            <person name="Charusanti P."/>
            <person name="Shaw S."/>
            <person name="Blin K."/>
            <person name="Weber T."/>
        </authorList>
    </citation>
    <scope>NUCLEOTIDE SEQUENCE</scope>
    <source>
        <strain evidence="2">NBC_00060</strain>
    </source>
</reference>
<feature type="compositionally biased region" description="Low complexity" evidence="1">
    <location>
        <begin position="112"/>
        <end position="121"/>
    </location>
</feature>
<proteinExistence type="predicted"/>
<feature type="region of interest" description="Disordered" evidence="1">
    <location>
        <begin position="65"/>
        <end position="121"/>
    </location>
</feature>
<name>A0AAU2H982_9ACTN</name>
<accession>A0AAU2H982</accession>
<dbReference type="AlphaFoldDB" id="A0AAU2H982"/>
<organism evidence="2">
    <name type="scientific">Streptomyces sp. NBC_00060</name>
    <dbReference type="NCBI Taxonomy" id="2975636"/>
    <lineage>
        <taxon>Bacteria</taxon>
        <taxon>Bacillati</taxon>
        <taxon>Actinomycetota</taxon>
        <taxon>Actinomycetes</taxon>
        <taxon>Kitasatosporales</taxon>
        <taxon>Streptomycetaceae</taxon>
        <taxon>Streptomyces</taxon>
    </lineage>
</organism>
<evidence type="ECO:0000256" key="1">
    <source>
        <dbReference type="SAM" id="MobiDB-lite"/>
    </source>
</evidence>
<protein>
    <recommendedName>
        <fullName evidence="3">Regulatory protein</fullName>
    </recommendedName>
</protein>
<evidence type="ECO:0000313" key="2">
    <source>
        <dbReference type="EMBL" id="WTU44950.1"/>
    </source>
</evidence>
<dbReference type="EMBL" id="CP108253">
    <property type="protein sequence ID" value="WTU44950.1"/>
    <property type="molecule type" value="Genomic_DNA"/>
</dbReference>